<reference evidence="2" key="1">
    <citation type="journal article" date="2019" name="Int. J. Syst. Evol. Microbiol.">
        <title>The Global Catalogue of Microorganisms (GCM) 10K type strain sequencing project: providing services to taxonomists for standard genome sequencing and annotation.</title>
        <authorList>
            <consortium name="The Broad Institute Genomics Platform"/>
            <consortium name="The Broad Institute Genome Sequencing Center for Infectious Disease"/>
            <person name="Wu L."/>
            <person name="Ma J."/>
        </authorList>
    </citation>
    <scope>NUCLEOTIDE SEQUENCE [LARGE SCALE GENOMIC DNA]</scope>
    <source>
        <strain evidence="2">KCTC 52094</strain>
    </source>
</reference>
<proteinExistence type="predicted"/>
<evidence type="ECO:0000313" key="1">
    <source>
        <dbReference type="EMBL" id="MFC3126550.1"/>
    </source>
</evidence>
<keyword evidence="2" id="KW-1185">Reference proteome</keyword>
<dbReference type="Proteomes" id="UP001595593">
    <property type="component" value="Unassembled WGS sequence"/>
</dbReference>
<sequence length="334" mass="34969">MMETARRHWLRGAGAGLATALLGRAAQAQAPVAVRPEAQPESAVLLMPGPEGGAAMRWAEGVAAGLVRGMPHLMVMRPQVLGGPDGVTAANRFATLGAGNGRTLLVLPGQAAHLRLVGESRAQFSPEAWLPLCVSWQGAVLGGRGAWPPTSPLRLALPSPDAPEASALLALDLMGVPATPVFTRNQPPEDSLARGQADAMVLSGPAPLRLARQAGLTPWLELETPGRREHPQLPSTAATSGPAAALEAMQAGFAALHLRAALMLPELTAADTVASWRRAALRWQEEESRQPAEAGVPALVGAEARAVMASLFPAPPAMLAYREWLLRRLSWQAG</sequence>
<accession>A0ABV7G5T3</accession>
<gene>
    <name evidence="1" type="ORF">ACFOD4_15915</name>
</gene>
<comment type="caution">
    <text evidence="1">The sequence shown here is derived from an EMBL/GenBank/DDBJ whole genome shotgun (WGS) entry which is preliminary data.</text>
</comment>
<evidence type="ECO:0008006" key="3">
    <source>
        <dbReference type="Google" id="ProtNLM"/>
    </source>
</evidence>
<evidence type="ECO:0000313" key="2">
    <source>
        <dbReference type="Proteomes" id="UP001595593"/>
    </source>
</evidence>
<name>A0ABV7G5T3_9PROT</name>
<protein>
    <recommendedName>
        <fullName evidence="3">Tripartite tricarboxylate transporter substrate binding protein</fullName>
    </recommendedName>
</protein>
<dbReference type="EMBL" id="JBHRTN010000018">
    <property type="protein sequence ID" value="MFC3126550.1"/>
    <property type="molecule type" value="Genomic_DNA"/>
</dbReference>
<dbReference type="RefSeq" id="WP_379597948.1">
    <property type="nucleotide sequence ID" value="NZ_JBHRTN010000018.1"/>
</dbReference>
<dbReference type="InterPro" id="IPR006311">
    <property type="entry name" value="TAT_signal"/>
</dbReference>
<dbReference type="PROSITE" id="PS51318">
    <property type="entry name" value="TAT"/>
    <property type="match status" value="1"/>
</dbReference>
<organism evidence="1 2">
    <name type="scientific">Teichococcus globiformis</name>
    <dbReference type="NCBI Taxonomy" id="2307229"/>
    <lineage>
        <taxon>Bacteria</taxon>
        <taxon>Pseudomonadati</taxon>
        <taxon>Pseudomonadota</taxon>
        <taxon>Alphaproteobacteria</taxon>
        <taxon>Acetobacterales</taxon>
        <taxon>Roseomonadaceae</taxon>
        <taxon>Roseomonas</taxon>
    </lineage>
</organism>